<dbReference type="OrthoDB" id="9097707at2"/>
<keyword evidence="2" id="KW-1185">Reference proteome</keyword>
<reference evidence="1" key="1">
    <citation type="submission" date="2016-09" db="EMBL/GenBank/DDBJ databases">
        <title>The Complete Genome of Burkholderia sprentiae wsm5005.</title>
        <authorList>
            <person name="De Meyer S."/>
            <person name="Wang P."/>
            <person name="Terpolilli J."/>
        </authorList>
    </citation>
    <scope>NUCLEOTIDE SEQUENCE [LARGE SCALE GENOMIC DNA]</scope>
    <source>
        <strain evidence="1">WSM5005</strain>
    </source>
</reference>
<dbReference type="Proteomes" id="UP000179860">
    <property type="component" value="Chromosome 1"/>
</dbReference>
<proteinExistence type="predicted"/>
<accession>A0A1I9YHD1</accession>
<organism evidence="1 2">
    <name type="scientific">Paraburkholderia sprentiae WSM5005</name>
    <dbReference type="NCBI Taxonomy" id="754502"/>
    <lineage>
        <taxon>Bacteria</taxon>
        <taxon>Pseudomonadati</taxon>
        <taxon>Pseudomonadota</taxon>
        <taxon>Betaproteobacteria</taxon>
        <taxon>Burkholderiales</taxon>
        <taxon>Burkholderiaceae</taxon>
        <taxon>Paraburkholderia</taxon>
    </lineage>
</organism>
<dbReference type="STRING" id="754502.BJG93_10160"/>
<evidence type="ECO:0000313" key="1">
    <source>
        <dbReference type="EMBL" id="APA85714.1"/>
    </source>
</evidence>
<dbReference type="EMBL" id="CP017561">
    <property type="protein sequence ID" value="APA85714.1"/>
    <property type="molecule type" value="Genomic_DNA"/>
</dbReference>
<dbReference type="AlphaFoldDB" id="A0A1I9YHD1"/>
<evidence type="ECO:0000313" key="2">
    <source>
        <dbReference type="Proteomes" id="UP000179860"/>
    </source>
</evidence>
<name>A0A1I9YHD1_9BURK</name>
<gene>
    <name evidence="1" type="ORF">BJG93_10160</name>
</gene>
<protein>
    <submittedName>
        <fullName evidence="1">Uncharacterized protein</fullName>
    </submittedName>
</protein>
<sequence>MKHPIVYTTAPITGVCATLQWDEASCTVSCQVTYSPLAPPREPQIRLSGLLDARFGIGAPAYVLTAGTLSVLLDQHHRLTGLDFYTNPQRWTVGMTELSAAADATPHIDTEFDEHGHAEDMGTPVVFYEPRQGTLYLSWGAACHWYAIAPALAFGVADDNRLAQIRLHGLTLAPRRGNPACGELTIRR</sequence>
<dbReference type="KEGG" id="pspw:BJG93_10160"/>
<reference evidence="1" key="2">
    <citation type="submission" date="2021-06" db="EMBL/GenBank/DDBJ databases">
        <authorList>
            <person name="Rogers T.H."/>
            <person name="Ramsay J.P."/>
            <person name="Wang P."/>
            <person name="Terpolilli J."/>
        </authorList>
    </citation>
    <scope>NUCLEOTIDE SEQUENCE</scope>
    <source>
        <strain evidence="1">WSM5005</strain>
    </source>
</reference>